<evidence type="ECO:0000256" key="3">
    <source>
        <dbReference type="ARBA" id="ARBA00023038"/>
    </source>
</evidence>
<dbReference type="GO" id="GO:0046872">
    <property type="term" value="F:metal ion binding"/>
    <property type="evidence" value="ECO:0007669"/>
    <property type="project" value="UniProtKB-KW"/>
</dbReference>
<dbReference type="EMBL" id="KZ269997">
    <property type="protein sequence ID" value="OZC09072.1"/>
    <property type="molecule type" value="Genomic_DNA"/>
</dbReference>
<evidence type="ECO:0000313" key="8">
    <source>
        <dbReference type="EMBL" id="OZC09072.1"/>
    </source>
</evidence>
<feature type="region of interest" description="Disordered" evidence="6">
    <location>
        <begin position="1"/>
        <end position="32"/>
    </location>
</feature>
<name>A0A238BUY1_9BILA</name>
<dbReference type="OrthoDB" id="1679758at2759"/>
<keyword evidence="3 4" id="KW-0440">LIM domain</keyword>
<gene>
    <name evidence="8" type="ORF">X798_03819</name>
</gene>
<dbReference type="PROSITE" id="PS50023">
    <property type="entry name" value="LIM_DOMAIN_2"/>
    <property type="match status" value="1"/>
</dbReference>
<evidence type="ECO:0000256" key="6">
    <source>
        <dbReference type="SAM" id="MobiDB-lite"/>
    </source>
</evidence>
<dbReference type="Proteomes" id="UP000242913">
    <property type="component" value="Unassembled WGS sequence"/>
</dbReference>
<dbReference type="Pfam" id="PF00412">
    <property type="entry name" value="LIM"/>
    <property type="match status" value="1"/>
</dbReference>
<organism evidence="8 9">
    <name type="scientific">Onchocerca flexuosa</name>
    <dbReference type="NCBI Taxonomy" id="387005"/>
    <lineage>
        <taxon>Eukaryota</taxon>
        <taxon>Metazoa</taxon>
        <taxon>Ecdysozoa</taxon>
        <taxon>Nematoda</taxon>
        <taxon>Chromadorea</taxon>
        <taxon>Rhabditida</taxon>
        <taxon>Spirurina</taxon>
        <taxon>Spiruromorpha</taxon>
        <taxon>Filarioidea</taxon>
        <taxon>Onchocercidae</taxon>
        <taxon>Onchocerca</taxon>
    </lineage>
</organism>
<keyword evidence="5" id="KW-0175">Coiled coil</keyword>
<keyword evidence="9" id="KW-1185">Reference proteome</keyword>
<keyword evidence="1 4" id="KW-0479">Metal-binding</keyword>
<protein>
    <submittedName>
        <fullName evidence="8">LIM domain protein</fullName>
    </submittedName>
</protein>
<evidence type="ECO:0000256" key="5">
    <source>
        <dbReference type="SAM" id="Coils"/>
    </source>
</evidence>
<evidence type="ECO:0000256" key="2">
    <source>
        <dbReference type="ARBA" id="ARBA00022833"/>
    </source>
</evidence>
<reference evidence="8 9" key="1">
    <citation type="submission" date="2015-12" db="EMBL/GenBank/DDBJ databases">
        <title>Draft genome of the nematode, Onchocerca flexuosa.</title>
        <authorList>
            <person name="Mitreva M."/>
        </authorList>
    </citation>
    <scope>NUCLEOTIDE SEQUENCE [LARGE SCALE GENOMIC DNA]</scope>
    <source>
        <strain evidence="8">Red Deer</strain>
    </source>
</reference>
<evidence type="ECO:0000256" key="4">
    <source>
        <dbReference type="PROSITE-ProRule" id="PRU00125"/>
    </source>
</evidence>
<dbReference type="Gene3D" id="2.10.110.10">
    <property type="entry name" value="Cysteine Rich Protein"/>
    <property type="match status" value="1"/>
</dbReference>
<dbReference type="AlphaFoldDB" id="A0A238BUY1"/>
<keyword evidence="2 4" id="KW-0862">Zinc</keyword>
<accession>A0A238BUY1</accession>
<dbReference type="SUPFAM" id="SSF57716">
    <property type="entry name" value="Glucocorticoid receptor-like (DNA-binding domain)"/>
    <property type="match status" value="1"/>
</dbReference>
<evidence type="ECO:0000256" key="1">
    <source>
        <dbReference type="ARBA" id="ARBA00022723"/>
    </source>
</evidence>
<dbReference type="InterPro" id="IPR001781">
    <property type="entry name" value="Znf_LIM"/>
</dbReference>
<dbReference type="PROSITE" id="PS00478">
    <property type="entry name" value="LIM_DOMAIN_1"/>
    <property type="match status" value="1"/>
</dbReference>
<evidence type="ECO:0000313" key="9">
    <source>
        <dbReference type="Proteomes" id="UP000242913"/>
    </source>
</evidence>
<feature type="coiled-coil region" evidence="5">
    <location>
        <begin position="34"/>
        <end position="70"/>
    </location>
</feature>
<proteinExistence type="predicted"/>
<sequence length="294" mass="33690">MTETEEDPYAVSSDTDTESLKGPPPKISIEGRSVADISSLKAALKETKEALKDEKRLEELNQLKEKSEIRKIKRGFIEGKIKNELENGTKPIDEEREQLATVTKEQYSKFRNKFENLPEVMKENLEERLKTMEKELMGVGKENLENIKDAFENPQEGNKTEREQIVIERSEADKRRVMRTFAQADVTADDAPSDCPVCRKTVYSVDRIFANKRNYHTQCFKCVKCCKKLTAVNYNIHEEQLMCKVHYFEIVHPEIAATMDPATIEGEEMRGGTDRWIYDVDGDDRGGGSNIVIN</sequence>
<dbReference type="SMART" id="SM00132">
    <property type="entry name" value="LIM"/>
    <property type="match status" value="1"/>
</dbReference>
<dbReference type="PANTHER" id="PTHR24206">
    <property type="entry name" value="OS06G0237300 PROTEIN"/>
    <property type="match status" value="1"/>
</dbReference>
<evidence type="ECO:0000259" key="7">
    <source>
        <dbReference type="PROSITE" id="PS50023"/>
    </source>
</evidence>
<feature type="domain" description="LIM zinc-binding" evidence="7">
    <location>
        <begin position="193"/>
        <end position="253"/>
    </location>
</feature>